<protein>
    <submittedName>
        <fullName evidence="1">Uncharacterized protein</fullName>
    </submittedName>
</protein>
<keyword evidence="2" id="KW-1185">Reference proteome</keyword>
<accession>A0ABY7GZ56</accession>
<sequence>MTMFRKAYWICSVAALLLLLFGARSGALLAGTPERGKVERDPDGTVRGRAAFVWLGGGYHGGK</sequence>
<name>A0ABY7GZ56_9BACT</name>
<gene>
    <name evidence="1" type="ORF">O0S08_39300</name>
</gene>
<proteinExistence type="predicted"/>
<organism evidence="1 2">
    <name type="scientific">Nannocystis punicea</name>
    <dbReference type="NCBI Taxonomy" id="2995304"/>
    <lineage>
        <taxon>Bacteria</taxon>
        <taxon>Pseudomonadati</taxon>
        <taxon>Myxococcota</taxon>
        <taxon>Polyangia</taxon>
        <taxon>Nannocystales</taxon>
        <taxon>Nannocystaceae</taxon>
        <taxon>Nannocystis</taxon>
    </lineage>
</organism>
<dbReference type="RefSeq" id="WP_269034614.1">
    <property type="nucleotide sequence ID" value="NZ_CP114040.1"/>
</dbReference>
<dbReference type="EMBL" id="CP114040">
    <property type="protein sequence ID" value="WAS92265.1"/>
    <property type="molecule type" value="Genomic_DNA"/>
</dbReference>
<dbReference type="Proteomes" id="UP001164459">
    <property type="component" value="Chromosome"/>
</dbReference>
<reference evidence="1" key="1">
    <citation type="submission" date="2022-11" db="EMBL/GenBank/DDBJ databases">
        <title>Minimal conservation of predation-associated metabolite biosynthetic gene clusters underscores biosynthetic potential of Myxococcota including descriptions for ten novel species: Archangium lansinium sp. nov., Myxococcus landrumus sp. nov., Nannocystis bai.</title>
        <authorList>
            <person name="Ahearne A."/>
            <person name="Stevens C."/>
            <person name="Dowd S."/>
        </authorList>
    </citation>
    <scope>NUCLEOTIDE SEQUENCE</scope>
    <source>
        <strain evidence="1">Fl3</strain>
    </source>
</reference>
<evidence type="ECO:0000313" key="2">
    <source>
        <dbReference type="Proteomes" id="UP001164459"/>
    </source>
</evidence>
<evidence type="ECO:0000313" key="1">
    <source>
        <dbReference type="EMBL" id="WAS92265.1"/>
    </source>
</evidence>